<keyword evidence="2" id="KW-1185">Reference proteome</keyword>
<dbReference type="SUPFAM" id="SSF52047">
    <property type="entry name" value="RNI-like"/>
    <property type="match status" value="1"/>
</dbReference>
<protein>
    <submittedName>
        <fullName evidence="1">5735_t:CDS:1</fullName>
    </submittedName>
</protein>
<comment type="caution">
    <text evidence="1">The sequence shown here is derived from an EMBL/GenBank/DDBJ whole genome shotgun (WGS) entry which is preliminary data.</text>
</comment>
<accession>A0A9N9FPG2</accession>
<sequence>MSCLPGDCLLMIFAHFEDDECTLYACVLVNRLWCLSAIKLLWRNPFLFVRPANGLLIELDQLCSTNGKFMNTLMECLIHNQKIEHEEDSPAGHKNQQLFDGITHELSRPTFNYVQFIRHLDLVDLGSAIVYWVEYNFSSKFGRSIEEERTRDAIIASLLLRVTRVNHKESIIKGLTNRICQLLVQQITKLDVLTMNRQISVDIDESLENLQENILFDNIADGFLSITTCPEANTCFSHLVELEWIVFVSKESWTTTGFHEMSKYCHNLQKMVLDMNDIMPPSAPPELMAFITSQKSLLEFELLNCDIKSAHIALGLKSQSKSLTRLTFVCVNVLRSEYISDVVHLANLEELTFINGSLVNQETWPLSFVHFPRLVKYKLYDLDPPVISVNQNVAIASSSCSMLTSIIYTCMDFPVGSNADSFLDTVGRRCKSLNHFEIDAVFTALQPLISIFSLPNLESINLNTAWADIVDIERLLTSGQISPKLRKLVLEGPWKFTAEALETFFTNLISPLDNFVLTESECLEGNHLEIILKYMSSPSQRFHISKYRETDMEIQKNRDSLTYIVKDIWSASYIKNTLLPVIRYCKDLTYFKCEAEVGSITSIMSVLYSSPKLETLIIKRKEFSANVDLMFQMQLLCNLNHLELHGKWKFTPLALDTFLAKSKPPLDTLEITRSECFSDVHLQVVLCRLRGIIKRFKVNTSIILSEEVQNMAKDIIENFEYSQSFKEENILASHL</sequence>
<dbReference type="OrthoDB" id="2322866at2759"/>
<organism evidence="1 2">
    <name type="scientific">Acaulospora morrowiae</name>
    <dbReference type="NCBI Taxonomy" id="94023"/>
    <lineage>
        <taxon>Eukaryota</taxon>
        <taxon>Fungi</taxon>
        <taxon>Fungi incertae sedis</taxon>
        <taxon>Mucoromycota</taxon>
        <taxon>Glomeromycotina</taxon>
        <taxon>Glomeromycetes</taxon>
        <taxon>Diversisporales</taxon>
        <taxon>Acaulosporaceae</taxon>
        <taxon>Acaulospora</taxon>
    </lineage>
</organism>
<reference evidence="1" key="1">
    <citation type="submission" date="2021-06" db="EMBL/GenBank/DDBJ databases">
        <authorList>
            <person name="Kallberg Y."/>
            <person name="Tangrot J."/>
            <person name="Rosling A."/>
        </authorList>
    </citation>
    <scope>NUCLEOTIDE SEQUENCE</scope>
    <source>
        <strain evidence="1">CL551</strain>
    </source>
</reference>
<dbReference type="Proteomes" id="UP000789342">
    <property type="component" value="Unassembled WGS sequence"/>
</dbReference>
<dbReference type="EMBL" id="CAJVPV010003387">
    <property type="protein sequence ID" value="CAG8550797.1"/>
    <property type="molecule type" value="Genomic_DNA"/>
</dbReference>
<name>A0A9N9FPG2_9GLOM</name>
<evidence type="ECO:0000313" key="2">
    <source>
        <dbReference type="Proteomes" id="UP000789342"/>
    </source>
</evidence>
<gene>
    <name evidence="1" type="ORF">AMORRO_LOCUS5564</name>
</gene>
<dbReference type="AlphaFoldDB" id="A0A9N9FPG2"/>
<proteinExistence type="predicted"/>
<evidence type="ECO:0000313" key="1">
    <source>
        <dbReference type="EMBL" id="CAG8550797.1"/>
    </source>
</evidence>